<evidence type="ECO:0000259" key="2">
    <source>
        <dbReference type="PROSITE" id="PS50076"/>
    </source>
</evidence>
<keyword evidence="4" id="KW-1185">Reference proteome</keyword>
<accession>L8HK24</accession>
<dbReference type="SMART" id="SM00271">
    <property type="entry name" value="DnaJ"/>
    <property type="match status" value="1"/>
</dbReference>
<gene>
    <name evidence="3" type="ORF">ACA1_296500</name>
</gene>
<feature type="domain" description="J" evidence="2">
    <location>
        <begin position="163"/>
        <end position="228"/>
    </location>
</feature>
<evidence type="ECO:0000256" key="1">
    <source>
        <dbReference type="SAM" id="MobiDB-lite"/>
    </source>
</evidence>
<dbReference type="SUPFAM" id="SSF46565">
    <property type="entry name" value="Chaperone J-domain"/>
    <property type="match status" value="1"/>
</dbReference>
<dbReference type="OrthoDB" id="10250354at2759"/>
<dbReference type="InterPro" id="IPR052423">
    <property type="entry name" value="EMIR"/>
</dbReference>
<feature type="region of interest" description="Disordered" evidence="1">
    <location>
        <begin position="500"/>
        <end position="570"/>
    </location>
</feature>
<dbReference type="InterPro" id="IPR018253">
    <property type="entry name" value="DnaJ_domain_CS"/>
</dbReference>
<dbReference type="PANTHER" id="PTHR44094:SF8">
    <property type="entry name" value="DNAJ HEAT SHOCK N-TERMINAL DOMAIN-CONTAINING PROTEIN-RELATED"/>
    <property type="match status" value="1"/>
</dbReference>
<proteinExistence type="predicted"/>
<feature type="compositionally biased region" description="Polar residues" evidence="1">
    <location>
        <begin position="49"/>
        <end position="69"/>
    </location>
</feature>
<feature type="compositionally biased region" description="Basic and acidic residues" evidence="1">
    <location>
        <begin position="103"/>
        <end position="147"/>
    </location>
</feature>
<dbReference type="PROSITE" id="PS00636">
    <property type="entry name" value="DNAJ_1"/>
    <property type="match status" value="1"/>
</dbReference>
<feature type="compositionally biased region" description="Basic and acidic residues" evidence="1">
    <location>
        <begin position="500"/>
        <end position="516"/>
    </location>
</feature>
<feature type="compositionally biased region" description="Low complexity" evidence="1">
    <location>
        <begin position="37"/>
        <end position="48"/>
    </location>
</feature>
<dbReference type="PROSITE" id="PS50076">
    <property type="entry name" value="DNAJ_2"/>
    <property type="match status" value="1"/>
</dbReference>
<evidence type="ECO:0000313" key="3">
    <source>
        <dbReference type="EMBL" id="ELR25552.1"/>
    </source>
</evidence>
<dbReference type="RefSeq" id="XP_004368307.1">
    <property type="nucleotide sequence ID" value="XM_004368250.1"/>
</dbReference>
<dbReference type="EMBL" id="KB007805">
    <property type="protein sequence ID" value="ELR25552.1"/>
    <property type="molecule type" value="Genomic_DNA"/>
</dbReference>
<dbReference type="InterPro" id="IPR001623">
    <property type="entry name" value="DnaJ_domain"/>
</dbReference>
<name>L8HK24_ACACF</name>
<reference evidence="3 4" key="1">
    <citation type="journal article" date="2013" name="Genome Biol.">
        <title>Genome of Acanthamoeba castellanii highlights extensive lateral gene transfer and early evolution of tyrosine kinase signaling.</title>
        <authorList>
            <person name="Clarke M."/>
            <person name="Lohan A.J."/>
            <person name="Liu B."/>
            <person name="Lagkouvardos I."/>
            <person name="Roy S."/>
            <person name="Zafar N."/>
            <person name="Bertelli C."/>
            <person name="Schilde C."/>
            <person name="Kianianmomeni A."/>
            <person name="Burglin T.R."/>
            <person name="Frech C."/>
            <person name="Turcotte B."/>
            <person name="Kopec K.O."/>
            <person name="Synnott J.M."/>
            <person name="Choo C."/>
            <person name="Paponov I."/>
            <person name="Finkler A."/>
            <person name="Soon Heng Tan C."/>
            <person name="Hutchins A.P."/>
            <person name="Weinmeier T."/>
            <person name="Rattei T."/>
            <person name="Chu J.S."/>
            <person name="Gimenez G."/>
            <person name="Irimia M."/>
            <person name="Rigden D.J."/>
            <person name="Fitzpatrick D.A."/>
            <person name="Lorenzo-Morales J."/>
            <person name="Bateman A."/>
            <person name="Chiu C.H."/>
            <person name="Tang P."/>
            <person name="Hegemann P."/>
            <person name="Fromm H."/>
            <person name="Raoult D."/>
            <person name="Greub G."/>
            <person name="Miranda-Saavedra D."/>
            <person name="Chen N."/>
            <person name="Nash P."/>
            <person name="Ginger M.L."/>
            <person name="Horn M."/>
            <person name="Schaap P."/>
            <person name="Caler L."/>
            <person name="Loftus B."/>
        </authorList>
    </citation>
    <scope>NUCLEOTIDE SEQUENCE [LARGE SCALE GENOMIC DNA]</scope>
    <source>
        <strain evidence="3 4">Neff</strain>
    </source>
</reference>
<dbReference type="Pfam" id="PF14308">
    <property type="entry name" value="DnaJ-X"/>
    <property type="match status" value="1"/>
</dbReference>
<feature type="compositionally biased region" description="Pro residues" evidence="1">
    <location>
        <begin position="537"/>
        <end position="548"/>
    </location>
</feature>
<sequence>MERTGEQLRDGAKAAWSSLETGANRVGEKFTSFFSSLNVSASSSSSSSKPAQPQQTSPRAGEPAQQQHAYTAGGVLRPPPPTTPAGVPPPVPPRPTYTTLDQARAEQERREREERERRERERVAELQREREREREKEKERAEKERQKRTASAGAGPGADEGESFYDVLGVERDASQAAIKRAYYRMAVRYHPDKNPDDPHAEEMFKKISEAYQILSDEKKKELYDKYGKSAVGLDQQGGAMDATLLFGVLFGAGKFEDTFGDIEELIDPQMFSEQPMDPEAHNYSHLTSHREREKYEKKLQETQDRLVELLKAKLRPFVHGYQKEFSEIVAAEIEEKLNAPGGPSLLAHIAYVYTQEAKSHSGRWLGLEGFVTGIQETGHYISEAASVIGDLSRMQALQKELEKNPEIAQTEQVQQRAATLGLGLMWRLGKLQIERAVRQVCRAMFSSRHSATKEERKLHVAALKRLGELYHAAAKNHRTNRAAPSLTDIEEMLLKSHDYAQQKAASEEERSRAEAEAQAQAQQAQATTTSTSTSTSPPPTTASSEPPPLEDIDEDADAPNAKTNFEALD</sequence>
<protein>
    <submittedName>
        <fullName evidence="3">DnaJ domain containing protein</fullName>
    </submittedName>
</protein>
<feature type="compositionally biased region" description="Acidic residues" evidence="1">
    <location>
        <begin position="549"/>
        <end position="558"/>
    </location>
</feature>
<dbReference type="PANTHER" id="PTHR44094">
    <property type="entry name" value="DNAJ HEAT SHOCK N-TERMINAL DOMAIN-CONTAINING PROTEIN"/>
    <property type="match status" value="1"/>
</dbReference>
<evidence type="ECO:0000313" key="4">
    <source>
        <dbReference type="Proteomes" id="UP000011083"/>
    </source>
</evidence>
<dbReference type="InterPro" id="IPR026894">
    <property type="entry name" value="DnaJ_X"/>
</dbReference>
<dbReference type="Gene3D" id="1.10.287.110">
    <property type="entry name" value="DnaJ domain"/>
    <property type="match status" value="1"/>
</dbReference>
<dbReference type="CDD" id="cd06257">
    <property type="entry name" value="DnaJ"/>
    <property type="match status" value="1"/>
</dbReference>
<dbReference type="STRING" id="1257118.L8HK24"/>
<dbReference type="KEGG" id="acan:ACA1_296500"/>
<dbReference type="Pfam" id="PF00226">
    <property type="entry name" value="DnaJ"/>
    <property type="match status" value="1"/>
</dbReference>
<organism evidence="3 4">
    <name type="scientific">Acanthamoeba castellanii (strain ATCC 30010 / Neff)</name>
    <dbReference type="NCBI Taxonomy" id="1257118"/>
    <lineage>
        <taxon>Eukaryota</taxon>
        <taxon>Amoebozoa</taxon>
        <taxon>Discosea</taxon>
        <taxon>Longamoebia</taxon>
        <taxon>Centramoebida</taxon>
        <taxon>Acanthamoebidae</taxon>
        <taxon>Acanthamoeba</taxon>
    </lineage>
</organism>
<dbReference type="InterPro" id="IPR036869">
    <property type="entry name" value="J_dom_sf"/>
</dbReference>
<feature type="region of interest" description="Disordered" evidence="1">
    <location>
        <begin position="37"/>
        <end position="161"/>
    </location>
</feature>
<dbReference type="GeneID" id="14926612"/>
<dbReference type="Proteomes" id="UP000011083">
    <property type="component" value="Unassembled WGS sequence"/>
</dbReference>
<dbReference type="VEuPathDB" id="AmoebaDB:ACA1_296500"/>
<feature type="compositionally biased region" description="Low complexity" evidence="1">
    <location>
        <begin position="517"/>
        <end position="536"/>
    </location>
</feature>
<dbReference type="PRINTS" id="PR00625">
    <property type="entry name" value="JDOMAIN"/>
</dbReference>
<feature type="compositionally biased region" description="Pro residues" evidence="1">
    <location>
        <begin position="77"/>
        <end position="95"/>
    </location>
</feature>
<dbReference type="AlphaFoldDB" id="L8HK24"/>